<dbReference type="KEGG" id="oxy:HCG48_13310"/>
<organism evidence="2 3">
    <name type="scientific">Oxynema aestuarii AP17</name>
    <dbReference type="NCBI Taxonomy" id="2064643"/>
    <lineage>
        <taxon>Bacteria</taxon>
        <taxon>Bacillati</taxon>
        <taxon>Cyanobacteriota</taxon>
        <taxon>Cyanophyceae</taxon>
        <taxon>Oscillatoriophycideae</taxon>
        <taxon>Oscillatoriales</taxon>
        <taxon>Oscillatoriaceae</taxon>
        <taxon>Oxynema</taxon>
        <taxon>Oxynema aestuarii</taxon>
    </lineage>
</organism>
<reference evidence="2 3" key="1">
    <citation type="submission" date="2020-04" db="EMBL/GenBank/DDBJ databases">
        <authorList>
            <person name="Basu S."/>
            <person name="Maruthanayagam V."/>
            <person name="Chakraborty S."/>
            <person name="Pramanik A."/>
            <person name="Mukherjee J."/>
            <person name="Brink B."/>
        </authorList>
    </citation>
    <scope>NUCLEOTIDE SEQUENCE [LARGE SCALE GENOMIC DNA]</scope>
    <source>
        <strain evidence="2 3">AP17</strain>
    </source>
</reference>
<evidence type="ECO:0000313" key="2">
    <source>
        <dbReference type="EMBL" id="QIZ71438.1"/>
    </source>
</evidence>
<feature type="compositionally biased region" description="Basic and acidic residues" evidence="1">
    <location>
        <begin position="24"/>
        <end position="35"/>
    </location>
</feature>
<sequence length="114" mass="12799">MFDNLSRDPPIADDPQAQPEEIPDFWKEPDSKIDPQESASEGLKAQPDFSKVLPVAPEWIQLAPVGLRSWEFLIAELLKIGRPIHPRVQAQIGEALGWLYWLKTVEDGEPTVTG</sequence>
<accession>A0A6H1TXU6</accession>
<gene>
    <name evidence="2" type="ORF">HCG48_13310</name>
</gene>
<dbReference type="RefSeq" id="WP_168569590.1">
    <property type="nucleotide sequence ID" value="NZ_CP051167.1"/>
</dbReference>
<dbReference type="AlphaFoldDB" id="A0A6H1TXU6"/>
<keyword evidence="3" id="KW-1185">Reference proteome</keyword>
<dbReference type="EMBL" id="CP051167">
    <property type="protein sequence ID" value="QIZ71438.1"/>
    <property type="molecule type" value="Genomic_DNA"/>
</dbReference>
<protein>
    <submittedName>
        <fullName evidence="2">Uncharacterized protein</fullName>
    </submittedName>
</protein>
<evidence type="ECO:0000256" key="1">
    <source>
        <dbReference type="SAM" id="MobiDB-lite"/>
    </source>
</evidence>
<proteinExistence type="predicted"/>
<dbReference type="Proteomes" id="UP000500857">
    <property type="component" value="Chromosome"/>
</dbReference>
<evidence type="ECO:0000313" key="3">
    <source>
        <dbReference type="Proteomes" id="UP000500857"/>
    </source>
</evidence>
<name>A0A6H1TXU6_9CYAN</name>
<feature type="region of interest" description="Disordered" evidence="1">
    <location>
        <begin position="1"/>
        <end position="45"/>
    </location>
</feature>